<name>A0ABR4AQZ2_9LECA</name>
<feature type="domain" description="DUF7587" evidence="1">
    <location>
        <begin position="28"/>
        <end position="175"/>
    </location>
</feature>
<organism evidence="2 3">
    <name type="scientific">Stereocaulon virgatum</name>
    <dbReference type="NCBI Taxonomy" id="373712"/>
    <lineage>
        <taxon>Eukaryota</taxon>
        <taxon>Fungi</taxon>
        <taxon>Dikarya</taxon>
        <taxon>Ascomycota</taxon>
        <taxon>Pezizomycotina</taxon>
        <taxon>Lecanoromycetes</taxon>
        <taxon>OSLEUM clade</taxon>
        <taxon>Lecanoromycetidae</taxon>
        <taxon>Lecanorales</taxon>
        <taxon>Lecanorineae</taxon>
        <taxon>Stereocaulaceae</taxon>
        <taxon>Stereocaulon</taxon>
    </lineage>
</organism>
<dbReference type="InterPro" id="IPR056009">
    <property type="entry name" value="DUF7587"/>
</dbReference>
<proteinExistence type="predicted"/>
<dbReference type="Pfam" id="PF24494">
    <property type="entry name" value="DUF7587"/>
    <property type="match status" value="1"/>
</dbReference>
<evidence type="ECO:0000259" key="1">
    <source>
        <dbReference type="Pfam" id="PF24494"/>
    </source>
</evidence>
<dbReference type="EMBL" id="JBEFKJ010000002">
    <property type="protein sequence ID" value="KAL2047655.1"/>
    <property type="molecule type" value="Genomic_DNA"/>
</dbReference>
<dbReference type="Proteomes" id="UP001590950">
    <property type="component" value="Unassembled WGS sequence"/>
</dbReference>
<comment type="caution">
    <text evidence="2">The sequence shown here is derived from an EMBL/GenBank/DDBJ whole genome shotgun (WGS) entry which is preliminary data.</text>
</comment>
<protein>
    <recommendedName>
        <fullName evidence="1">DUF7587 domain-containing protein</fullName>
    </recommendedName>
</protein>
<accession>A0ABR4AQZ2</accession>
<reference evidence="2 3" key="1">
    <citation type="submission" date="2024-09" db="EMBL/GenBank/DDBJ databases">
        <title>Rethinking Asexuality: The Enigmatic Case of Functional Sexual Genes in Lepraria (Stereocaulaceae).</title>
        <authorList>
            <person name="Doellman M."/>
            <person name="Sun Y."/>
            <person name="Barcenas-Pena A."/>
            <person name="Lumbsch H.T."/>
            <person name="Grewe F."/>
        </authorList>
    </citation>
    <scope>NUCLEOTIDE SEQUENCE [LARGE SCALE GENOMIC DNA]</scope>
    <source>
        <strain evidence="2 3">Mercado 3170</strain>
    </source>
</reference>
<evidence type="ECO:0000313" key="2">
    <source>
        <dbReference type="EMBL" id="KAL2047655.1"/>
    </source>
</evidence>
<gene>
    <name evidence="2" type="ORF">N7G274_000697</name>
</gene>
<sequence length="533" mass="61130">MAATTLDAAGCWLDQDEITFLKVSRQLIPRYLYRTYSAESSGFNNSAGFLSGAVMAFPTIANLRIFSVPKHLTRFQISQHLTRGKNHASHWISFTSSLLFALKLAQQLQEHLEDADVSICVIDTSALKTEDIFPVRALFEVYNLPWTLDSERDCHDEEYLAYGRLETNASTAVISMKRLLDNGLAKFIPELFFLNELALLPIGAHVVALRTLNFATVTSMTKEDLRVAEALAGTFAGVCVKPLVMAFLSLRLRHRNDEVFLFWVSQRFLDPRVLYNGITPDNTSIGASPRHAPELSQFRNLISDRACQLQALRLRYVTPKHYFFLLHYLKSFERSHQYLRSWLATEGTNQCIMEIGEVFKRSMFYLREFAIAARTSKRHWGTIEELKFRISLFASYGYPMMCLHLIDETASELQAILDSNSRDDVKKKFHKMVKAWRKWLRDFTEAWSTPEREKVFVKAALSREAAEKFFYANSLWTKHSIGDRTKALTTNTLTLTRREGEVMTAPRGLPYRLTCVNARAMTEEEGNLLLQHS</sequence>
<keyword evidence="3" id="KW-1185">Reference proteome</keyword>
<evidence type="ECO:0000313" key="3">
    <source>
        <dbReference type="Proteomes" id="UP001590950"/>
    </source>
</evidence>